<dbReference type="Pfam" id="PF05380">
    <property type="entry name" value="Peptidase_A17"/>
    <property type="match status" value="1"/>
</dbReference>
<dbReference type="OrthoDB" id="6433822at2759"/>
<evidence type="ECO:0000313" key="2">
    <source>
        <dbReference type="Proteomes" id="UP000499080"/>
    </source>
</evidence>
<dbReference type="InterPro" id="IPR008042">
    <property type="entry name" value="Retrotrans_Pao"/>
</dbReference>
<proteinExistence type="predicted"/>
<reference evidence="1 2" key="1">
    <citation type="journal article" date="2019" name="Sci. Rep.">
        <title>Orb-weaving spider Araneus ventricosus genome elucidates the spidroin gene catalogue.</title>
        <authorList>
            <person name="Kono N."/>
            <person name="Nakamura H."/>
            <person name="Ohtoshi R."/>
            <person name="Moran D.A.P."/>
            <person name="Shinohara A."/>
            <person name="Yoshida Y."/>
            <person name="Fujiwara M."/>
            <person name="Mori M."/>
            <person name="Tomita M."/>
            <person name="Arakawa K."/>
        </authorList>
    </citation>
    <scope>NUCLEOTIDE SEQUENCE [LARGE SCALE GENOMIC DNA]</scope>
</reference>
<organism evidence="1 2">
    <name type="scientific">Araneus ventricosus</name>
    <name type="common">Orbweaver spider</name>
    <name type="synonym">Epeira ventricosa</name>
    <dbReference type="NCBI Taxonomy" id="182803"/>
    <lineage>
        <taxon>Eukaryota</taxon>
        <taxon>Metazoa</taxon>
        <taxon>Ecdysozoa</taxon>
        <taxon>Arthropoda</taxon>
        <taxon>Chelicerata</taxon>
        <taxon>Arachnida</taxon>
        <taxon>Araneae</taxon>
        <taxon>Araneomorphae</taxon>
        <taxon>Entelegynae</taxon>
        <taxon>Araneoidea</taxon>
        <taxon>Araneidae</taxon>
        <taxon>Araneus</taxon>
    </lineage>
</organism>
<name>A0A4Y2FDD2_ARAVE</name>
<keyword evidence="2" id="KW-1185">Reference proteome</keyword>
<dbReference type="EMBL" id="BGPR01000901">
    <property type="protein sequence ID" value="GBM39550.1"/>
    <property type="molecule type" value="Genomic_DNA"/>
</dbReference>
<accession>A0A4Y2FDD2</accession>
<sequence length="309" mass="35608">MHLLDNCKEFYDVTKKLKCVFYVDNCLTGVYSVAEAENFIEKAELITSKGCFNLRGWESNVECKHSSKHSRDTFVLGINWNSADDTLKYKTDFEILSCGTKITKRFILSTVQKFYDPLGMLSPSAWHPKLILQNLSKSHFSWEVELPFTIVDMFPKWLKEIYLLKDVTLPLFMNFNKTSELLVFVDACKGAYAACVFVRSEVEGESKVRLIHAKNKVAPLKSLRIPRLELIASCNEERFVISVIKAIYESGIKVTLWSESTVALWWITEYGELSPFVTNRVKELTGCYSWRHVPVNMNIAVLLFRRNDP</sequence>
<dbReference type="PANTHER" id="PTHR47331">
    <property type="entry name" value="PHD-TYPE DOMAIN-CONTAINING PROTEIN"/>
    <property type="match status" value="1"/>
</dbReference>
<evidence type="ECO:0000313" key="1">
    <source>
        <dbReference type="EMBL" id="GBM39550.1"/>
    </source>
</evidence>
<dbReference type="Proteomes" id="UP000499080">
    <property type="component" value="Unassembled WGS sequence"/>
</dbReference>
<gene>
    <name evidence="1" type="ORF">AVEN_52908_1</name>
</gene>
<comment type="caution">
    <text evidence="1">The sequence shown here is derived from an EMBL/GenBank/DDBJ whole genome shotgun (WGS) entry which is preliminary data.</text>
</comment>
<protein>
    <recommendedName>
        <fullName evidence="3">Reverse transcriptase/retrotransposon-derived protein RNase H-like domain-containing protein</fullName>
    </recommendedName>
</protein>
<evidence type="ECO:0008006" key="3">
    <source>
        <dbReference type="Google" id="ProtNLM"/>
    </source>
</evidence>
<dbReference type="AlphaFoldDB" id="A0A4Y2FDD2"/>